<evidence type="ECO:0000313" key="2">
    <source>
        <dbReference type="Proteomes" id="UP000218238"/>
    </source>
</evidence>
<accession>A0A2A2TNW3</accession>
<reference evidence="1 2" key="1">
    <citation type="submission" date="2017-08" db="EMBL/GenBank/DDBJ databases">
        <title>Draft genome sequence of filamentous cyanobacterium Calothrix elsteri CCALA 953.</title>
        <authorList>
            <person name="Gagunashvili A.N."/>
            <person name="Elster J."/>
            <person name="Andresson O.S."/>
        </authorList>
    </citation>
    <scope>NUCLEOTIDE SEQUENCE [LARGE SCALE GENOMIC DNA]</scope>
    <source>
        <strain evidence="1 2">CCALA 953</strain>
    </source>
</reference>
<keyword evidence="2" id="KW-1185">Reference proteome</keyword>
<comment type="caution">
    <text evidence="1">The sequence shown here is derived from an EMBL/GenBank/DDBJ whole genome shotgun (WGS) entry which is preliminary data.</text>
</comment>
<dbReference type="Proteomes" id="UP000218238">
    <property type="component" value="Unassembled WGS sequence"/>
</dbReference>
<evidence type="ECO:0000313" key="1">
    <source>
        <dbReference type="EMBL" id="PAX60097.1"/>
    </source>
</evidence>
<sequence>MAFWEVAKVRGKPFASYSLGKKCVDAERLVCDIAHLTVGIALKSRCRLKLVISSEKLTTITLR</sequence>
<proteinExistence type="predicted"/>
<organism evidence="1 2">
    <name type="scientific">Brunnivagina elsteri CCALA 953</name>
    <dbReference type="NCBI Taxonomy" id="987040"/>
    <lineage>
        <taxon>Bacteria</taxon>
        <taxon>Bacillati</taxon>
        <taxon>Cyanobacteriota</taxon>
        <taxon>Cyanophyceae</taxon>
        <taxon>Nostocales</taxon>
        <taxon>Calotrichaceae</taxon>
        <taxon>Brunnivagina</taxon>
    </lineage>
</organism>
<gene>
    <name evidence="1" type="ORF">CK510_03755</name>
</gene>
<protein>
    <submittedName>
        <fullName evidence="1">Uncharacterized protein</fullName>
    </submittedName>
</protein>
<name>A0A2A2TNW3_9CYAN</name>
<dbReference type="EMBL" id="NTFS01000023">
    <property type="protein sequence ID" value="PAX60097.1"/>
    <property type="molecule type" value="Genomic_DNA"/>
</dbReference>
<dbReference type="AlphaFoldDB" id="A0A2A2TNW3"/>